<feature type="chain" id="PRO_5047343700" evidence="2">
    <location>
        <begin position="23"/>
        <end position="706"/>
    </location>
</feature>
<keyword evidence="4" id="KW-1185">Reference proteome</keyword>
<protein>
    <submittedName>
        <fullName evidence="3">Immune inhibitor A domain-containing protein</fullName>
    </submittedName>
</protein>
<accession>A0ABW2EJ46</accession>
<gene>
    <name evidence="3" type="ORF">ACFQIC_10630</name>
</gene>
<dbReference type="RefSeq" id="WP_204708242.1">
    <property type="nucleotide sequence ID" value="NZ_JBHSZV010000025.1"/>
</dbReference>
<dbReference type="Pfam" id="PF20773">
    <property type="entry name" value="InhA-like_MAM"/>
    <property type="match status" value="1"/>
</dbReference>
<reference evidence="4" key="1">
    <citation type="journal article" date="2019" name="Int. J. Syst. Evol. Microbiol.">
        <title>The Global Catalogue of Microorganisms (GCM) 10K type strain sequencing project: providing services to taxonomists for standard genome sequencing and annotation.</title>
        <authorList>
            <consortium name="The Broad Institute Genomics Platform"/>
            <consortium name="The Broad Institute Genome Sequencing Center for Infectious Disease"/>
            <person name="Wu L."/>
            <person name="Ma J."/>
        </authorList>
    </citation>
    <scope>NUCLEOTIDE SEQUENCE [LARGE SCALE GENOMIC DNA]</scope>
    <source>
        <strain evidence="4">CGMCC 4.1621</strain>
    </source>
</reference>
<organism evidence="3 4">
    <name type="scientific">Halobacillus seohaensis</name>
    <dbReference type="NCBI Taxonomy" id="447421"/>
    <lineage>
        <taxon>Bacteria</taxon>
        <taxon>Bacillati</taxon>
        <taxon>Bacillota</taxon>
        <taxon>Bacilli</taxon>
        <taxon>Bacillales</taxon>
        <taxon>Bacillaceae</taxon>
        <taxon>Halobacillus</taxon>
    </lineage>
</organism>
<feature type="region of interest" description="Disordered" evidence="1">
    <location>
        <begin position="72"/>
        <end position="92"/>
    </location>
</feature>
<sequence>MKKQITALLSASVLTLSLFAPAATANVSNSSTYDNWNVERYGDRIDIDGLLKKESEQDGFQEDANQKIKESAQDINFNDEEPKSDPNNTDGNFTYDGGTKLFLNRDLAFKEFTLRSVGDHAEVWVANDLSFPEGDPREDHVVTQKQVNMMTEEFDSNMYPVATDFFGTPDSLDGSDSLLPGMVGLPEGYYEGDGDKILIMVDNIPDDNYNDPDYPFFVAGFFWQTLENYTDRNMITIDTNNWEERLESTFFGTTIHELQHLIHADNDSDETTWLNEGMSTFSEYLGGYGMDSGSINFLLDHPENSLTSWDEHVGAETGPETIADYGLVQLFTLYNYEQFGQEFIRSVAKNELNSIESFENAYEEFGINTTFNEVYQNFTSALVMDDNKFKSGKYGFENIDLRNIPVSGEDDLRGMTVNFEKAKDYEKDGVPAWGTDFKEFNIEPGENVEDFSFNGVDFMPIQWETTGDPLGSEEQVLFGGSGDEVDNKLIFEADLTTLKEATLNFEHFIDIEEQWDFGVVQVSTDNGETWTSLENENTRSDVVDEGYPKIKENIPGFTGYFEDYQEESFDLSSYTGEEVLVSFRYLTDWGFNDLGWFIKNIEIPEASISFDGSSDIVEDFVNENELKERYVNYGVTFIKENKAGKQQVIEVDPFNITKEDALNIQKTFRPGKTYMTTYYAAPQDELNPVEFEYEVTYKEKGPKKQK</sequence>
<dbReference type="EMBL" id="JBHSZV010000025">
    <property type="protein sequence ID" value="MFC7062313.1"/>
    <property type="molecule type" value="Genomic_DNA"/>
</dbReference>
<evidence type="ECO:0000256" key="1">
    <source>
        <dbReference type="SAM" id="MobiDB-lite"/>
    </source>
</evidence>
<name>A0ABW2EJ46_9BACI</name>
<dbReference type="Proteomes" id="UP001596410">
    <property type="component" value="Unassembled WGS sequence"/>
</dbReference>
<evidence type="ECO:0000256" key="2">
    <source>
        <dbReference type="SAM" id="SignalP"/>
    </source>
</evidence>
<keyword evidence="2" id="KW-0732">Signal</keyword>
<proteinExistence type="predicted"/>
<comment type="caution">
    <text evidence="3">The sequence shown here is derived from an EMBL/GenBank/DDBJ whole genome shotgun (WGS) entry which is preliminary data.</text>
</comment>
<evidence type="ECO:0000313" key="4">
    <source>
        <dbReference type="Proteomes" id="UP001596410"/>
    </source>
</evidence>
<evidence type="ECO:0000313" key="3">
    <source>
        <dbReference type="EMBL" id="MFC7062313.1"/>
    </source>
</evidence>
<feature type="signal peptide" evidence="2">
    <location>
        <begin position="1"/>
        <end position="22"/>
    </location>
</feature>